<reference evidence="2" key="1">
    <citation type="submission" date="2016-06" db="EMBL/GenBank/DDBJ databases">
        <authorList>
            <person name="Rodrigo-Torres L."/>
            <person name="Arahal D.R."/>
        </authorList>
    </citation>
    <scope>NUCLEOTIDE SEQUENCE [LARGE SCALE GENOMIC DNA]</scope>
    <source>
        <strain evidence="2">CECT 7224</strain>
    </source>
</reference>
<protein>
    <submittedName>
        <fullName evidence="1">Uncharacterized protein</fullName>
    </submittedName>
</protein>
<dbReference type="Proteomes" id="UP000092819">
    <property type="component" value="Unassembled WGS sequence"/>
</dbReference>
<dbReference type="EMBL" id="FLQZ01000108">
    <property type="protein sequence ID" value="SBT15132.1"/>
    <property type="molecule type" value="Genomic_DNA"/>
</dbReference>
<gene>
    <name evidence="1" type="ORF">VCE7224_03919</name>
</gene>
<accession>A0A1C3JJ76</accession>
<dbReference type="AlphaFoldDB" id="A0A1C3JJ76"/>
<evidence type="ECO:0000313" key="2">
    <source>
        <dbReference type="Proteomes" id="UP000092819"/>
    </source>
</evidence>
<keyword evidence="2" id="KW-1185">Reference proteome</keyword>
<evidence type="ECO:0000313" key="1">
    <source>
        <dbReference type="EMBL" id="SBT15132.1"/>
    </source>
</evidence>
<sequence length="51" mass="5686">MFAKFMIAISLACPRGVMADDIDFILLVETIKYEVTSFLPFAKKQASDVIS</sequence>
<organism evidence="1 2">
    <name type="scientific">Vibrio celticus</name>
    <dbReference type="NCBI Taxonomy" id="446372"/>
    <lineage>
        <taxon>Bacteria</taxon>
        <taxon>Pseudomonadati</taxon>
        <taxon>Pseudomonadota</taxon>
        <taxon>Gammaproteobacteria</taxon>
        <taxon>Vibrionales</taxon>
        <taxon>Vibrionaceae</taxon>
        <taxon>Vibrio</taxon>
    </lineage>
</organism>
<proteinExistence type="predicted"/>
<name>A0A1C3JJ76_9VIBR</name>